<feature type="compositionally biased region" description="Low complexity" evidence="1">
    <location>
        <begin position="300"/>
        <end position="316"/>
    </location>
</feature>
<organism evidence="2 3">
    <name type="scientific">Macrophomina phaseolina (strain MS6)</name>
    <name type="common">Charcoal rot fungus</name>
    <dbReference type="NCBI Taxonomy" id="1126212"/>
    <lineage>
        <taxon>Eukaryota</taxon>
        <taxon>Fungi</taxon>
        <taxon>Dikarya</taxon>
        <taxon>Ascomycota</taxon>
        <taxon>Pezizomycotina</taxon>
        <taxon>Dothideomycetes</taxon>
        <taxon>Dothideomycetes incertae sedis</taxon>
        <taxon>Botryosphaeriales</taxon>
        <taxon>Botryosphaeriaceae</taxon>
        <taxon>Macrophomina</taxon>
    </lineage>
</organism>
<name>K2SMF9_MACPH</name>
<dbReference type="EMBL" id="AHHD01000220">
    <property type="protein sequence ID" value="EKG17945.1"/>
    <property type="molecule type" value="Genomic_DNA"/>
</dbReference>
<proteinExistence type="predicted"/>
<comment type="caution">
    <text evidence="2">The sequence shown here is derived from an EMBL/GenBank/DDBJ whole genome shotgun (WGS) entry which is preliminary data.</text>
</comment>
<dbReference type="STRING" id="1126212.K2SMF9"/>
<gene>
    <name evidence="2" type="ORF">MPH_04802</name>
</gene>
<feature type="region of interest" description="Disordered" evidence="1">
    <location>
        <begin position="263"/>
        <end position="360"/>
    </location>
</feature>
<feature type="compositionally biased region" description="Polar residues" evidence="1">
    <location>
        <begin position="317"/>
        <end position="326"/>
    </location>
</feature>
<dbReference type="eggNOG" id="ENOG502SX5K">
    <property type="taxonomic scope" value="Eukaryota"/>
</dbReference>
<reference evidence="2 3" key="1">
    <citation type="journal article" date="2012" name="BMC Genomics">
        <title>Tools to kill: Genome of one of the most destructive plant pathogenic fungi Macrophomina phaseolina.</title>
        <authorList>
            <person name="Islam M.S."/>
            <person name="Haque M.S."/>
            <person name="Islam M.M."/>
            <person name="Emdad E.M."/>
            <person name="Halim A."/>
            <person name="Hossen Q.M.M."/>
            <person name="Hossain M.Z."/>
            <person name="Ahmed B."/>
            <person name="Rahim S."/>
            <person name="Rahman M.S."/>
            <person name="Alam M.M."/>
            <person name="Hou S."/>
            <person name="Wan X."/>
            <person name="Saito J.A."/>
            <person name="Alam M."/>
        </authorList>
    </citation>
    <scope>NUCLEOTIDE SEQUENCE [LARGE SCALE GENOMIC DNA]</scope>
    <source>
        <strain evidence="2 3">MS6</strain>
    </source>
</reference>
<accession>K2SMF9</accession>
<dbReference type="HOGENOM" id="CLU_379008_0_0_1"/>
<dbReference type="PANTHER" id="PTHR38166:SF1">
    <property type="entry name" value="C2H2-TYPE DOMAIN-CONTAINING PROTEIN"/>
    <property type="match status" value="1"/>
</dbReference>
<evidence type="ECO:0000313" key="3">
    <source>
        <dbReference type="Proteomes" id="UP000007129"/>
    </source>
</evidence>
<feature type="compositionally biased region" description="Low complexity" evidence="1">
    <location>
        <begin position="263"/>
        <end position="281"/>
    </location>
</feature>
<protein>
    <recommendedName>
        <fullName evidence="4">C2H2-type domain-containing protein</fullName>
    </recommendedName>
</protein>
<evidence type="ECO:0000256" key="1">
    <source>
        <dbReference type="SAM" id="MobiDB-lite"/>
    </source>
</evidence>
<dbReference type="Proteomes" id="UP000007129">
    <property type="component" value="Unassembled WGS sequence"/>
</dbReference>
<dbReference type="PANTHER" id="PTHR38166">
    <property type="entry name" value="C2H2-TYPE DOMAIN-CONTAINING PROTEIN-RELATED"/>
    <property type="match status" value="1"/>
</dbReference>
<dbReference type="OrthoDB" id="4738706at2759"/>
<dbReference type="AlphaFoldDB" id="K2SMF9"/>
<dbReference type="VEuPathDB" id="FungiDB:MPH_04802"/>
<feature type="region of interest" description="Disordered" evidence="1">
    <location>
        <begin position="568"/>
        <end position="593"/>
    </location>
</feature>
<dbReference type="InParanoid" id="K2SMF9"/>
<evidence type="ECO:0008006" key="4">
    <source>
        <dbReference type="Google" id="ProtNLM"/>
    </source>
</evidence>
<evidence type="ECO:0000313" key="2">
    <source>
        <dbReference type="EMBL" id="EKG17945.1"/>
    </source>
</evidence>
<feature type="region of interest" description="Disordered" evidence="1">
    <location>
        <begin position="1"/>
        <end position="41"/>
    </location>
</feature>
<sequence length="731" mass="81329">MSMDRDNDVARSTGRVTSPSVKNTRHTLHAPLNRSSTASIRSSASSILTRSSRSSLFSRLSTRSRGTLASTNTSIDPADLDSPVTLNRQLEDIWGAGSSSWFRRPDEESKELIDALGRAITDDADENASAISERDILANAVKHIESQNLRYEQLERDYVRQSHSLEDAKTCVRSWRALNEANAMLREQLRTKIAAQTIANPSQIPSSWLTTEAASETYLADRKISTPAGILDIGSVTTDLRQQMISNVMDAFKDMMGFELSSSETESDSVSSLTDSTSCLSLEDRNNAEELYDPQDGSEKSSTGSGSRRRSASTSTQHSGQAQNSLKRIRNFSPTDKDSDGHQKRQKPGTPVGGDGKEPKRRFACPYQKRWLDVQPEHQACVFPGFPTIHRVKEHLFRAHAILVQCHNCYQRFDDDAALTQHLSPPSQCPGSGQPSRFAFTIAQERRLRQRVRGISDEQKWRNIYQILFEGDAEALANIPSPYWEYSPVSQHRVSNRHSASEAFEQIQRATVTNIVRERVTELARQQQAISTELVISALPDIIRAAQEQVRILRRNSQQNLADEAHTLASANGSENRRNFTDTEDSVGRHAGAPTARRLEMPETFEVPADVRPENLSIELTTENLHSHVPIMCASQSQSADSGHGTDEAVLLSDHPAAEYDYCPVDSGNSEQDIRTTDGDASYNNIDPAFQAYDEDTLAMLFPQVSEILPEQTALPCQRCPSLRCSMKTPH</sequence>